<comment type="caution">
    <text evidence="3">The sequence shown here is derived from an EMBL/GenBank/DDBJ whole genome shotgun (WGS) entry which is preliminary data.</text>
</comment>
<dbReference type="Pfam" id="PF05699">
    <property type="entry name" value="Dimer_Tnp_hAT"/>
    <property type="match status" value="1"/>
</dbReference>
<accession>A0A811NYS0</accession>
<gene>
    <name evidence="3" type="ORF">NCGR_LOCUS20725</name>
</gene>
<evidence type="ECO:0000256" key="1">
    <source>
        <dbReference type="SAM" id="MobiDB-lite"/>
    </source>
</evidence>
<dbReference type="PANTHER" id="PTHR11697:SF230">
    <property type="entry name" value="ZINC FINGER, MYM DOMAIN CONTAINING 1"/>
    <property type="match status" value="1"/>
</dbReference>
<evidence type="ECO:0000259" key="2">
    <source>
        <dbReference type="Pfam" id="PF05699"/>
    </source>
</evidence>
<evidence type="ECO:0000313" key="3">
    <source>
        <dbReference type="EMBL" id="CAD6230399.1"/>
    </source>
</evidence>
<feature type="compositionally biased region" description="Low complexity" evidence="1">
    <location>
        <begin position="15"/>
        <end position="27"/>
    </location>
</feature>
<dbReference type="AlphaFoldDB" id="A0A811NYS0"/>
<dbReference type="InterPro" id="IPR055298">
    <property type="entry name" value="AtLOH3-like"/>
</dbReference>
<feature type="domain" description="HAT C-terminal dimerisation" evidence="2">
    <location>
        <begin position="232"/>
        <end position="280"/>
    </location>
</feature>
<dbReference type="OrthoDB" id="721451at2759"/>
<dbReference type="GO" id="GO:0046983">
    <property type="term" value="F:protein dimerization activity"/>
    <property type="evidence" value="ECO:0007669"/>
    <property type="project" value="InterPro"/>
</dbReference>
<feature type="region of interest" description="Disordered" evidence="1">
    <location>
        <begin position="1"/>
        <end position="47"/>
    </location>
</feature>
<dbReference type="EMBL" id="CAJGYO010000005">
    <property type="protein sequence ID" value="CAD6230399.1"/>
    <property type="molecule type" value="Genomic_DNA"/>
</dbReference>
<organism evidence="3 4">
    <name type="scientific">Miscanthus lutarioriparius</name>
    <dbReference type="NCBI Taxonomy" id="422564"/>
    <lineage>
        <taxon>Eukaryota</taxon>
        <taxon>Viridiplantae</taxon>
        <taxon>Streptophyta</taxon>
        <taxon>Embryophyta</taxon>
        <taxon>Tracheophyta</taxon>
        <taxon>Spermatophyta</taxon>
        <taxon>Magnoliopsida</taxon>
        <taxon>Liliopsida</taxon>
        <taxon>Poales</taxon>
        <taxon>Poaceae</taxon>
        <taxon>PACMAD clade</taxon>
        <taxon>Panicoideae</taxon>
        <taxon>Andropogonodae</taxon>
        <taxon>Andropogoneae</taxon>
        <taxon>Saccharinae</taxon>
        <taxon>Miscanthus</taxon>
    </lineage>
</organism>
<proteinExistence type="predicted"/>
<dbReference type="PANTHER" id="PTHR11697">
    <property type="entry name" value="GENERAL TRANSCRIPTION FACTOR 2-RELATED ZINC FINGER PROTEIN"/>
    <property type="match status" value="1"/>
</dbReference>
<keyword evidence="4" id="KW-1185">Reference proteome</keyword>
<evidence type="ECO:0000313" key="4">
    <source>
        <dbReference type="Proteomes" id="UP000604825"/>
    </source>
</evidence>
<protein>
    <recommendedName>
        <fullName evidence="2">HAT C-terminal dimerisation domain-containing protein</fullName>
    </recommendedName>
</protein>
<dbReference type="Proteomes" id="UP000604825">
    <property type="component" value="Unassembled WGS sequence"/>
</dbReference>
<dbReference type="InterPro" id="IPR008906">
    <property type="entry name" value="HATC_C_dom"/>
</dbReference>
<feature type="compositionally biased region" description="Polar residues" evidence="1">
    <location>
        <begin position="37"/>
        <end position="47"/>
    </location>
</feature>
<name>A0A811NYS0_9POAL</name>
<sequence>MKRTSPLVLYFSRVPEQQGAAEQQPQSQAPPPQSQGTEQETIGTRASAAQAQNQLEEVRTATTSLPAVEQTRNENIDFVEEEEGGSNHVLNPQDIIADPGCQKPIEEMHPNIRDDAKRESVLLGPCQPKGLSMHKDKLLRGSLHGWDELFEEVMELCAIHHIIVPNMEENVTVQGRSRGRGGQQIYDVDFSQYDHDRLPQQLDNFISDARADPSFANCMDLGELAIKLVQTERHTTFPLVYRLIELALILPIATATVERIFSAMKIVKTESQNKMADEWLNHRMVCYVERAVFATIQNDDILRHFQELKTRKKKLPRVVIEDKEVDDANAPNQERH</sequence>
<reference evidence="3" key="1">
    <citation type="submission" date="2020-10" db="EMBL/GenBank/DDBJ databases">
        <authorList>
            <person name="Han B."/>
            <person name="Lu T."/>
            <person name="Zhao Q."/>
            <person name="Huang X."/>
            <person name="Zhao Y."/>
        </authorList>
    </citation>
    <scope>NUCLEOTIDE SEQUENCE</scope>
</reference>